<dbReference type="EMBL" id="CAADRP010000400">
    <property type="protein sequence ID" value="VFU27765.1"/>
    <property type="molecule type" value="Genomic_DNA"/>
</dbReference>
<evidence type="ECO:0000256" key="1">
    <source>
        <dbReference type="SAM" id="Phobius"/>
    </source>
</evidence>
<feature type="transmembrane region" description="Helical" evidence="1">
    <location>
        <begin position="82"/>
        <end position="106"/>
    </location>
</feature>
<keyword evidence="1" id="KW-1133">Transmembrane helix</keyword>
<proteinExistence type="predicted"/>
<name>A0A6N2KHR6_SALVM</name>
<organism evidence="3">
    <name type="scientific">Salix viminalis</name>
    <name type="common">Common osier</name>
    <name type="synonym">Basket willow</name>
    <dbReference type="NCBI Taxonomy" id="40686"/>
    <lineage>
        <taxon>Eukaryota</taxon>
        <taxon>Viridiplantae</taxon>
        <taxon>Streptophyta</taxon>
        <taxon>Embryophyta</taxon>
        <taxon>Tracheophyta</taxon>
        <taxon>Spermatophyta</taxon>
        <taxon>Magnoliopsida</taxon>
        <taxon>eudicotyledons</taxon>
        <taxon>Gunneridae</taxon>
        <taxon>Pentapetalae</taxon>
        <taxon>rosids</taxon>
        <taxon>fabids</taxon>
        <taxon>Malpighiales</taxon>
        <taxon>Salicaceae</taxon>
        <taxon>Saliceae</taxon>
        <taxon>Salix</taxon>
    </lineage>
</organism>
<evidence type="ECO:0000313" key="3">
    <source>
        <dbReference type="EMBL" id="VFU27765.1"/>
    </source>
</evidence>
<sequence>MNQKINRNVSDHRINEIRSTNYRIAGQKNVRSSYFLSRTRDPYDLMLCKIQNLLSFWQRLLYYYNQYRLIVEVIDKDLSKSFLSFCQVILFLYFFFLSNSLPFFFVSFGNIPIHRSEIHIYELKGPNDQLCNQLLEPIGLQIVH</sequence>
<keyword evidence="1" id="KW-0812">Transmembrane</keyword>
<accession>A0A6N2KHR6</accession>
<keyword evidence="1" id="KW-0472">Membrane</keyword>
<gene>
    <name evidence="3" type="ORF">SVIM_LOCUS86367</name>
</gene>
<dbReference type="InterPro" id="IPR056777">
    <property type="entry name" value="Ycf2_N"/>
</dbReference>
<reference evidence="3" key="1">
    <citation type="submission" date="2019-03" db="EMBL/GenBank/DDBJ databases">
        <authorList>
            <person name="Mank J."/>
            <person name="Almeida P."/>
        </authorList>
    </citation>
    <scope>NUCLEOTIDE SEQUENCE</scope>
    <source>
        <strain evidence="3">78183</strain>
    </source>
</reference>
<feature type="domain" description="Ycf2 N-terminal" evidence="2">
    <location>
        <begin position="64"/>
        <end position="144"/>
    </location>
</feature>
<protein>
    <recommendedName>
        <fullName evidence="2">Ycf2 N-terminal domain-containing protein</fullName>
    </recommendedName>
</protein>
<dbReference type="Pfam" id="PF05695">
    <property type="entry name" value="Ycf2"/>
    <property type="match status" value="1"/>
</dbReference>
<dbReference type="AlphaFoldDB" id="A0A6N2KHR6"/>
<evidence type="ECO:0000259" key="2">
    <source>
        <dbReference type="Pfam" id="PF05695"/>
    </source>
</evidence>